<dbReference type="Gene3D" id="3.30.70.890">
    <property type="entry name" value="GHMP kinase, C-terminal domain"/>
    <property type="match status" value="1"/>
</dbReference>
<dbReference type="PIRSF" id="PIRSF000530">
    <property type="entry name" value="Galactokinase"/>
    <property type="match status" value="1"/>
</dbReference>
<dbReference type="UniPathway" id="UPA00214"/>
<keyword evidence="9 11" id="KW-0299">Galactose metabolism</keyword>
<dbReference type="AlphaFoldDB" id="A0A1G9GV83"/>
<keyword evidence="10 11" id="KW-0119">Carbohydrate metabolism</keyword>
<name>A0A1G9GV83_9FIRM</name>
<dbReference type="InterPro" id="IPR006203">
    <property type="entry name" value="GHMP_knse_ATP-bd_CS"/>
</dbReference>
<evidence type="ECO:0000256" key="11">
    <source>
        <dbReference type="HAMAP-Rule" id="MF_00246"/>
    </source>
</evidence>
<dbReference type="GO" id="GO:0004335">
    <property type="term" value="F:galactokinase activity"/>
    <property type="evidence" value="ECO:0007669"/>
    <property type="project" value="UniProtKB-UniRule"/>
</dbReference>
<feature type="binding site" evidence="11">
    <location>
        <begin position="129"/>
        <end position="135"/>
    </location>
    <ligand>
        <name>ATP</name>
        <dbReference type="ChEBI" id="CHEBI:30616"/>
    </ligand>
</feature>
<keyword evidence="17" id="KW-1185">Reference proteome</keyword>
<dbReference type="PRINTS" id="PR00473">
    <property type="entry name" value="GALCTOKINASE"/>
</dbReference>
<dbReference type="NCBIfam" id="TIGR00131">
    <property type="entry name" value="gal_kin"/>
    <property type="match status" value="1"/>
</dbReference>
<dbReference type="PANTHER" id="PTHR10457">
    <property type="entry name" value="MEVALONATE KINASE/GALACTOKINASE"/>
    <property type="match status" value="1"/>
</dbReference>
<dbReference type="InterPro" id="IPR000705">
    <property type="entry name" value="Galactokinase"/>
</dbReference>
<protein>
    <recommendedName>
        <fullName evidence="11 12">Galactokinase</fullName>
        <ecNumber evidence="11 12">2.7.1.6</ecNumber>
    </recommendedName>
    <alternativeName>
        <fullName evidence="11">Galactose kinase</fullName>
    </alternativeName>
</protein>
<keyword evidence="8 11" id="KW-0460">Magnesium</keyword>
<feature type="binding site" evidence="11">
    <location>
        <position position="75"/>
    </location>
    <ligand>
        <name>ATP</name>
        <dbReference type="ChEBI" id="CHEBI:30616"/>
    </ligand>
</feature>
<evidence type="ECO:0000313" key="17">
    <source>
        <dbReference type="Proteomes" id="UP000199476"/>
    </source>
</evidence>
<dbReference type="STRING" id="321763.SAMN04488692_1017"/>
<dbReference type="PANTHER" id="PTHR10457:SF7">
    <property type="entry name" value="GALACTOKINASE-RELATED"/>
    <property type="match status" value="1"/>
</dbReference>
<evidence type="ECO:0000259" key="15">
    <source>
        <dbReference type="Pfam" id="PF10509"/>
    </source>
</evidence>
<dbReference type="InterPro" id="IPR013750">
    <property type="entry name" value="GHMP_kinase_C_dom"/>
</dbReference>
<comment type="catalytic activity">
    <reaction evidence="11">
        <text>alpha-D-galactose + ATP = alpha-D-galactose 1-phosphate + ADP + H(+)</text>
        <dbReference type="Rhea" id="RHEA:13553"/>
        <dbReference type="ChEBI" id="CHEBI:15378"/>
        <dbReference type="ChEBI" id="CHEBI:28061"/>
        <dbReference type="ChEBI" id="CHEBI:30616"/>
        <dbReference type="ChEBI" id="CHEBI:58336"/>
        <dbReference type="ChEBI" id="CHEBI:456216"/>
        <dbReference type="EC" id="2.7.1.6"/>
    </reaction>
</comment>
<dbReference type="InterPro" id="IPR019539">
    <property type="entry name" value="GalKase_N"/>
</dbReference>
<evidence type="ECO:0000256" key="1">
    <source>
        <dbReference type="ARBA" id="ARBA00006566"/>
    </source>
</evidence>
<dbReference type="Pfam" id="PF00288">
    <property type="entry name" value="GHMP_kinases_N"/>
    <property type="match status" value="1"/>
</dbReference>
<evidence type="ECO:0000256" key="10">
    <source>
        <dbReference type="ARBA" id="ARBA00023277"/>
    </source>
</evidence>
<feature type="domain" description="Galactokinase N-terminal" evidence="15">
    <location>
        <begin position="28"/>
        <end position="63"/>
    </location>
</feature>
<organism evidence="16 17">
    <name type="scientific">Halarsenatibacter silvermanii</name>
    <dbReference type="NCBI Taxonomy" id="321763"/>
    <lineage>
        <taxon>Bacteria</taxon>
        <taxon>Bacillati</taxon>
        <taxon>Bacillota</taxon>
        <taxon>Clostridia</taxon>
        <taxon>Halanaerobiales</taxon>
        <taxon>Halarsenatibacteraceae</taxon>
        <taxon>Halarsenatibacter</taxon>
    </lineage>
</organism>
<dbReference type="GO" id="GO:0005524">
    <property type="term" value="F:ATP binding"/>
    <property type="evidence" value="ECO:0007669"/>
    <property type="project" value="UniProtKB-UniRule"/>
</dbReference>
<dbReference type="EC" id="2.7.1.6" evidence="11 12"/>
<evidence type="ECO:0000256" key="6">
    <source>
        <dbReference type="ARBA" id="ARBA00022777"/>
    </source>
</evidence>
<dbReference type="GO" id="GO:0005829">
    <property type="term" value="C:cytosol"/>
    <property type="evidence" value="ECO:0007669"/>
    <property type="project" value="TreeGrafter"/>
</dbReference>
<dbReference type="GO" id="GO:0006012">
    <property type="term" value="P:galactose metabolic process"/>
    <property type="evidence" value="ECO:0007669"/>
    <property type="project" value="UniProtKB-UniRule"/>
</dbReference>
<dbReference type="Pfam" id="PF10509">
    <property type="entry name" value="GalKase_gal_bdg"/>
    <property type="match status" value="1"/>
</dbReference>
<dbReference type="InterPro" id="IPR020568">
    <property type="entry name" value="Ribosomal_Su5_D2-typ_SF"/>
</dbReference>
<comment type="caution">
    <text evidence="11">Lacks conserved residue(s) required for the propagation of feature annotation.</text>
</comment>
<keyword evidence="5 11" id="KW-0547">Nucleotide-binding</keyword>
<dbReference type="FunFam" id="3.30.230.10:FF:000017">
    <property type="entry name" value="Galactokinase"/>
    <property type="match status" value="1"/>
</dbReference>
<evidence type="ECO:0000256" key="9">
    <source>
        <dbReference type="ARBA" id="ARBA00023144"/>
    </source>
</evidence>
<accession>A0A1G9GV83</accession>
<dbReference type="SUPFAM" id="SSF55060">
    <property type="entry name" value="GHMP Kinase, C-terminal domain"/>
    <property type="match status" value="1"/>
</dbReference>
<evidence type="ECO:0000259" key="14">
    <source>
        <dbReference type="Pfam" id="PF08544"/>
    </source>
</evidence>
<keyword evidence="4 11" id="KW-0479">Metal-binding</keyword>
<dbReference type="HAMAP" id="MF_00246">
    <property type="entry name" value="Galactokinase"/>
    <property type="match status" value="1"/>
</dbReference>
<evidence type="ECO:0000313" key="16">
    <source>
        <dbReference type="EMBL" id="SDL04183.1"/>
    </source>
</evidence>
<comment type="pathway">
    <text evidence="11">Carbohydrate metabolism; galactose metabolism.</text>
</comment>
<dbReference type="SUPFAM" id="SSF54211">
    <property type="entry name" value="Ribosomal protein S5 domain 2-like"/>
    <property type="match status" value="1"/>
</dbReference>
<dbReference type="PROSITE" id="PS00627">
    <property type="entry name" value="GHMP_KINASES_ATP"/>
    <property type="match status" value="1"/>
</dbReference>
<dbReference type="InterPro" id="IPR014721">
    <property type="entry name" value="Ribsml_uS5_D2-typ_fold_subgr"/>
</dbReference>
<keyword evidence="7 11" id="KW-0067">ATP-binding</keyword>
<dbReference type="InterPro" id="IPR022963">
    <property type="entry name" value="Galactokinase_bac"/>
</dbReference>
<dbReference type="InterPro" id="IPR006204">
    <property type="entry name" value="GHMP_kinase_N_dom"/>
</dbReference>
<keyword evidence="6 11" id="KW-0418">Kinase</keyword>
<feature type="active site" description="Proton acceptor" evidence="11">
    <location>
        <position position="179"/>
    </location>
</feature>
<dbReference type="Proteomes" id="UP000199476">
    <property type="component" value="Unassembled WGS sequence"/>
</dbReference>
<evidence type="ECO:0000256" key="7">
    <source>
        <dbReference type="ARBA" id="ARBA00022840"/>
    </source>
</evidence>
<comment type="subcellular location">
    <subcellularLocation>
        <location evidence="11">Cytoplasm</location>
    </subcellularLocation>
</comment>
<feature type="site" description="Transition state stabilizer" evidence="11">
    <location>
        <position position="35"/>
    </location>
</feature>
<dbReference type="NCBIfam" id="NF003705">
    <property type="entry name" value="PRK05322.1"/>
    <property type="match status" value="1"/>
</dbReference>
<dbReference type="InterPro" id="IPR036554">
    <property type="entry name" value="GHMP_kinase_C_sf"/>
</dbReference>
<keyword evidence="2 11" id="KW-0963">Cytoplasm</keyword>
<evidence type="ECO:0000256" key="8">
    <source>
        <dbReference type="ARBA" id="ARBA00022842"/>
    </source>
</evidence>
<comment type="function">
    <text evidence="11">Catalyzes the transfer of the gamma-phosphate of ATP to D-galactose to form alpha-D-galactose-1-phosphate (Gal-1-P).</text>
</comment>
<dbReference type="Pfam" id="PF08544">
    <property type="entry name" value="GHMP_kinases_C"/>
    <property type="match status" value="1"/>
</dbReference>
<feature type="domain" description="GHMP kinase N-terminal" evidence="13">
    <location>
        <begin position="99"/>
        <end position="186"/>
    </location>
</feature>
<evidence type="ECO:0000256" key="12">
    <source>
        <dbReference type="NCBIfam" id="TIGR00131"/>
    </source>
</evidence>
<reference evidence="16 17" key="1">
    <citation type="submission" date="2016-10" db="EMBL/GenBank/DDBJ databases">
        <authorList>
            <person name="de Groot N.N."/>
        </authorList>
    </citation>
    <scope>NUCLEOTIDE SEQUENCE [LARGE SCALE GENOMIC DNA]</scope>
    <source>
        <strain evidence="16 17">SLAS-1</strain>
    </source>
</reference>
<feature type="binding site" evidence="11">
    <location>
        <position position="167"/>
    </location>
    <ligand>
        <name>Mg(2+)</name>
        <dbReference type="ChEBI" id="CHEBI:18420"/>
    </ligand>
</feature>
<dbReference type="GO" id="GO:0000287">
    <property type="term" value="F:magnesium ion binding"/>
    <property type="evidence" value="ECO:0007669"/>
    <property type="project" value="UniProtKB-UniRule"/>
</dbReference>
<evidence type="ECO:0000256" key="5">
    <source>
        <dbReference type="ARBA" id="ARBA00022741"/>
    </source>
</evidence>
<proteinExistence type="inferred from homology"/>
<dbReference type="FunFam" id="3.30.70.890:FF:000001">
    <property type="entry name" value="Galactokinase"/>
    <property type="match status" value="1"/>
</dbReference>
<keyword evidence="3 11" id="KW-0808">Transferase</keyword>
<dbReference type="RefSeq" id="WP_234985442.1">
    <property type="nucleotide sequence ID" value="NZ_FNGO01000001.1"/>
</dbReference>
<evidence type="ECO:0000256" key="2">
    <source>
        <dbReference type="ARBA" id="ARBA00022490"/>
    </source>
</evidence>
<comment type="similarity">
    <text evidence="1 11">Belongs to the GHMP kinase family. GalK subfamily.</text>
</comment>
<dbReference type="InterPro" id="IPR006206">
    <property type="entry name" value="Mevalonate/galactokinase"/>
</dbReference>
<dbReference type="Gene3D" id="3.30.230.10">
    <property type="match status" value="1"/>
</dbReference>
<dbReference type="EMBL" id="FNGO01000001">
    <property type="protein sequence ID" value="SDL04183.1"/>
    <property type="molecule type" value="Genomic_DNA"/>
</dbReference>
<gene>
    <name evidence="11" type="primary">galK</name>
    <name evidence="16" type="ORF">SAMN04488692_1017</name>
</gene>
<evidence type="ECO:0000256" key="3">
    <source>
        <dbReference type="ARBA" id="ARBA00022679"/>
    </source>
</evidence>
<dbReference type="PRINTS" id="PR00959">
    <property type="entry name" value="MEVGALKINASE"/>
</dbReference>
<feature type="binding site" evidence="11">
    <location>
        <position position="229"/>
    </location>
    <ligand>
        <name>substrate</name>
    </ligand>
</feature>
<feature type="binding site" evidence="11">
    <location>
        <position position="135"/>
    </location>
    <ligand>
        <name>Mg(2+)</name>
        <dbReference type="ChEBI" id="CHEBI:18420"/>
    </ligand>
</feature>
<sequence length="395" mass="44206">MPDRLENLADIMKTVFADKKSRADSALKYFRAPGRVNLIGGHTDYNDGFVLPVAIDREIVLAAELRSDKKVRAYSCNFAEQASFQLDDIAYDEEVNWINYIQGIAYFLQEAGYRLQGMDAVIAGDVPVGAGLSSSAALEVSTAVTFSRLNRLDIDRISLARICRRAENEFVGVKCGIMDQFISALGRKNSAMFLDCRTEEFELLPAAGEDFKIVVADTGVEHNLASSAYNKRQQQCQEAVRYFDRWLEKPVKALRDINPAELAEHREKLPEIIERRCRHVLEENERVRECLQALKAGQIKRAGKLITLSHESLRDLYEVSCEELDLMVELALEVEGTMGARMTGAGFGGGTVNLVKKEVIEEFREFVGSGYRQKTGIDPDIYVCDIVEGAGELQK</sequence>
<evidence type="ECO:0000256" key="4">
    <source>
        <dbReference type="ARBA" id="ARBA00022723"/>
    </source>
</evidence>
<feature type="domain" description="GHMP kinase C-terminal" evidence="14">
    <location>
        <begin position="291"/>
        <end position="371"/>
    </location>
</feature>
<evidence type="ECO:0000259" key="13">
    <source>
        <dbReference type="Pfam" id="PF00288"/>
    </source>
</evidence>